<dbReference type="EMBL" id="FWXB01000014">
    <property type="protein sequence ID" value="SMC13459.1"/>
    <property type="molecule type" value="Genomic_DNA"/>
</dbReference>
<dbReference type="Proteomes" id="UP000193224">
    <property type="component" value="Unassembled WGS sequence"/>
</dbReference>
<keyword evidence="2" id="KW-0805">Transcription regulation</keyword>
<dbReference type="Pfam" id="PF00126">
    <property type="entry name" value="HTH_1"/>
    <property type="match status" value="1"/>
</dbReference>
<evidence type="ECO:0000313" key="7">
    <source>
        <dbReference type="Proteomes" id="UP000193224"/>
    </source>
</evidence>
<dbReference type="InterPro" id="IPR036390">
    <property type="entry name" value="WH_DNA-bd_sf"/>
</dbReference>
<gene>
    <name evidence="6" type="primary">gcvA_20</name>
    <name evidence="6" type="ORF">ROA7745_03307</name>
</gene>
<evidence type="ECO:0000256" key="1">
    <source>
        <dbReference type="ARBA" id="ARBA00009437"/>
    </source>
</evidence>
<dbReference type="AlphaFoldDB" id="A0A1X7BW54"/>
<evidence type="ECO:0000313" key="6">
    <source>
        <dbReference type="EMBL" id="SMC13459.1"/>
    </source>
</evidence>
<dbReference type="PRINTS" id="PR00039">
    <property type="entry name" value="HTHLYSR"/>
</dbReference>
<reference evidence="6 7" key="1">
    <citation type="submission" date="2017-03" db="EMBL/GenBank/DDBJ databases">
        <authorList>
            <person name="Afonso C.L."/>
            <person name="Miller P.J."/>
            <person name="Scott M.A."/>
            <person name="Spackman E."/>
            <person name="Goraichik I."/>
            <person name="Dimitrov K.M."/>
            <person name="Suarez D.L."/>
            <person name="Swayne D.E."/>
        </authorList>
    </citation>
    <scope>NUCLEOTIDE SEQUENCE [LARGE SCALE GENOMIC DNA]</scope>
    <source>
        <strain evidence="6 7">CECT 7745</strain>
    </source>
</reference>
<dbReference type="PROSITE" id="PS50931">
    <property type="entry name" value="HTH_LYSR"/>
    <property type="match status" value="1"/>
</dbReference>
<dbReference type="InterPro" id="IPR000847">
    <property type="entry name" value="LysR_HTH_N"/>
</dbReference>
<dbReference type="RefSeq" id="WP_085801399.1">
    <property type="nucleotide sequence ID" value="NZ_FWXB01000014.1"/>
</dbReference>
<dbReference type="OrthoDB" id="9813056at2"/>
<dbReference type="GO" id="GO:0003700">
    <property type="term" value="F:DNA-binding transcription factor activity"/>
    <property type="evidence" value="ECO:0007669"/>
    <property type="project" value="InterPro"/>
</dbReference>
<name>A0A1X7BW54_9RHOB</name>
<feature type="domain" description="HTH lysR-type" evidence="5">
    <location>
        <begin position="7"/>
        <end position="64"/>
    </location>
</feature>
<dbReference type="SUPFAM" id="SSF53850">
    <property type="entry name" value="Periplasmic binding protein-like II"/>
    <property type="match status" value="1"/>
</dbReference>
<keyword evidence="4" id="KW-0804">Transcription</keyword>
<proteinExistence type="inferred from homology"/>
<dbReference type="PANTHER" id="PTHR30537:SF26">
    <property type="entry name" value="GLYCINE CLEAVAGE SYSTEM TRANSCRIPTIONAL ACTIVATOR"/>
    <property type="match status" value="1"/>
</dbReference>
<dbReference type="InterPro" id="IPR036388">
    <property type="entry name" value="WH-like_DNA-bd_sf"/>
</dbReference>
<dbReference type="GO" id="GO:0043565">
    <property type="term" value="F:sequence-specific DNA binding"/>
    <property type="evidence" value="ECO:0007669"/>
    <property type="project" value="TreeGrafter"/>
</dbReference>
<dbReference type="SUPFAM" id="SSF46785">
    <property type="entry name" value="Winged helix' DNA-binding domain"/>
    <property type="match status" value="1"/>
</dbReference>
<evidence type="ECO:0000256" key="2">
    <source>
        <dbReference type="ARBA" id="ARBA00023015"/>
    </source>
</evidence>
<organism evidence="6 7">
    <name type="scientific">Roseovarius aestuarii</name>
    <dbReference type="NCBI Taxonomy" id="475083"/>
    <lineage>
        <taxon>Bacteria</taxon>
        <taxon>Pseudomonadati</taxon>
        <taxon>Pseudomonadota</taxon>
        <taxon>Alphaproteobacteria</taxon>
        <taxon>Rhodobacterales</taxon>
        <taxon>Roseobacteraceae</taxon>
        <taxon>Roseovarius</taxon>
    </lineage>
</organism>
<keyword evidence="3" id="KW-0238">DNA-binding</keyword>
<accession>A0A1X7BW54</accession>
<dbReference type="PANTHER" id="PTHR30537">
    <property type="entry name" value="HTH-TYPE TRANSCRIPTIONAL REGULATOR"/>
    <property type="match status" value="1"/>
</dbReference>
<dbReference type="Gene3D" id="1.10.10.10">
    <property type="entry name" value="Winged helix-like DNA-binding domain superfamily/Winged helix DNA-binding domain"/>
    <property type="match status" value="1"/>
</dbReference>
<dbReference type="InterPro" id="IPR005119">
    <property type="entry name" value="LysR_subst-bd"/>
</dbReference>
<dbReference type="Gene3D" id="3.40.190.10">
    <property type="entry name" value="Periplasmic binding protein-like II"/>
    <property type="match status" value="2"/>
</dbReference>
<sequence length="302" mass="33548">MAGKGQINLTWLRSFEAASRHLSFTEASTELGLTQTAVSLHIRSLEEQVGSKLFLRRARHLTLTEIGQAYVTTVRQALSDIDLVSASLFGPMTSRMITIKAPISTATLWLTPRLPLFRRAFPGIDLRLVSHIWTEATHTEGVDIELRLGRGNWTDAQSEKLSNEFIVPICAESQQGNIKEVADLQRGPLIHILGHEGNWERYFGANSCAMPLDVPQYFLDTSISAMQLVASGGGYATVLTRLIETRGGIASGIAPAGHTIPFPDAHYLMRRNSKHAVRPEVELFETWLREQFAQDTDPTELE</sequence>
<evidence type="ECO:0000256" key="3">
    <source>
        <dbReference type="ARBA" id="ARBA00023125"/>
    </source>
</evidence>
<dbReference type="InterPro" id="IPR058163">
    <property type="entry name" value="LysR-type_TF_proteobact-type"/>
</dbReference>
<dbReference type="Pfam" id="PF03466">
    <property type="entry name" value="LysR_substrate"/>
    <property type="match status" value="1"/>
</dbReference>
<protein>
    <submittedName>
        <fullName evidence="6">Glycine cleavage system transcriptional activator</fullName>
    </submittedName>
</protein>
<comment type="similarity">
    <text evidence="1">Belongs to the LysR transcriptional regulatory family.</text>
</comment>
<dbReference type="GO" id="GO:0006351">
    <property type="term" value="P:DNA-templated transcription"/>
    <property type="evidence" value="ECO:0007669"/>
    <property type="project" value="TreeGrafter"/>
</dbReference>
<evidence type="ECO:0000259" key="5">
    <source>
        <dbReference type="PROSITE" id="PS50931"/>
    </source>
</evidence>
<keyword evidence="7" id="KW-1185">Reference proteome</keyword>
<evidence type="ECO:0000256" key="4">
    <source>
        <dbReference type="ARBA" id="ARBA00023163"/>
    </source>
</evidence>